<evidence type="ECO:0000313" key="1">
    <source>
        <dbReference type="EMBL" id="MFC3908518.1"/>
    </source>
</evidence>
<name>A0ABV8CDY2_9GAMM</name>
<accession>A0ABV8CDY2</accession>
<dbReference type="EMBL" id="JBHSAB010000006">
    <property type="protein sequence ID" value="MFC3908518.1"/>
    <property type="molecule type" value="Genomic_DNA"/>
</dbReference>
<organism evidence="1 2">
    <name type="scientific">Legionella dresdenensis</name>
    <dbReference type="NCBI Taxonomy" id="450200"/>
    <lineage>
        <taxon>Bacteria</taxon>
        <taxon>Pseudomonadati</taxon>
        <taxon>Pseudomonadota</taxon>
        <taxon>Gammaproteobacteria</taxon>
        <taxon>Legionellales</taxon>
        <taxon>Legionellaceae</taxon>
        <taxon>Legionella</taxon>
    </lineage>
</organism>
<keyword evidence="2" id="KW-1185">Reference proteome</keyword>
<reference evidence="2" key="1">
    <citation type="journal article" date="2019" name="Int. J. Syst. Evol. Microbiol.">
        <title>The Global Catalogue of Microorganisms (GCM) 10K type strain sequencing project: providing services to taxonomists for standard genome sequencing and annotation.</title>
        <authorList>
            <consortium name="The Broad Institute Genomics Platform"/>
            <consortium name="The Broad Institute Genome Sequencing Center for Infectious Disease"/>
            <person name="Wu L."/>
            <person name="Ma J."/>
        </authorList>
    </citation>
    <scope>NUCLEOTIDE SEQUENCE [LARGE SCALE GENOMIC DNA]</scope>
    <source>
        <strain evidence="2">CCUG 59858</strain>
    </source>
</reference>
<dbReference type="RefSeq" id="WP_382341881.1">
    <property type="nucleotide sequence ID" value="NZ_JBHSAB010000006.1"/>
</dbReference>
<evidence type="ECO:0000313" key="2">
    <source>
        <dbReference type="Proteomes" id="UP001595758"/>
    </source>
</evidence>
<gene>
    <name evidence="1" type="ORF">ACFORL_05445</name>
</gene>
<protein>
    <submittedName>
        <fullName evidence="1">VOC family protein</fullName>
    </submittedName>
</protein>
<dbReference type="Proteomes" id="UP001595758">
    <property type="component" value="Unassembled WGS sequence"/>
</dbReference>
<sequence length="130" mass="14791">MTVKTTAYRFHHIGIPTAEPRKGERYSSTFKMYTSGGENSEFRVQYHRFEEGCPLHPLIQTMTHVAFVVDDLQQAIQGKAVFMQPYEPFAGFKVAMVMDSGMPIELIETTLSEEEIWGGEHKNSVIYPGE</sequence>
<comment type="caution">
    <text evidence="1">The sequence shown here is derived from an EMBL/GenBank/DDBJ whole genome shotgun (WGS) entry which is preliminary data.</text>
</comment>
<proteinExistence type="predicted"/>